<dbReference type="InterPro" id="IPR058625">
    <property type="entry name" value="MdtA-like_BSH"/>
</dbReference>
<dbReference type="Pfam" id="PF25963">
    <property type="entry name" value="Beta-barrel_AAEA"/>
    <property type="match status" value="1"/>
</dbReference>
<feature type="coiled-coil region" evidence="3">
    <location>
        <begin position="92"/>
        <end position="126"/>
    </location>
</feature>
<evidence type="ECO:0000259" key="7">
    <source>
        <dbReference type="Pfam" id="PF25963"/>
    </source>
</evidence>
<evidence type="ECO:0000256" key="4">
    <source>
        <dbReference type="SAM" id="Phobius"/>
    </source>
</evidence>
<sequence length="339" mass="37383">MTTSSSKPDLKTFMRPLIFIVVLIIAIFTIQHLWNYYNNEPWTRDGRVRADVINVASDVSGLVTEILVQDNQNVKKGQILFKLDTSRQQLAIEQAQSDLAKAQASLAQSEANVAAAQANIVKSKADIKLADRNAQRYSTLMDGAISRQEQDQMFAQRDQSHAEYQQMLAALQQANASVKQQKASVVVAQSALDLAKLNAHRSQVVAPEDGTLSNFSLRVGNYVQTGQAIAALIDRKKMYVVGYFEETKLNKINIGDQASVELMGDSHKIKGHVQGIASGIEDRERSTSSGLLANVNPTFTWVRLAQRVPVKIVLDEDQTHNLAFVAGRTATVHILAKKD</sequence>
<dbReference type="Pfam" id="PF25876">
    <property type="entry name" value="HH_MFP_RND"/>
    <property type="match status" value="1"/>
</dbReference>
<accession>A0A1E7RFK9</accession>
<evidence type="ECO:0000259" key="5">
    <source>
        <dbReference type="Pfam" id="PF25876"/>
    </source>
</evidence>
<evidence type="ECO:0000256" key="3">
    <source>
        <dbReference type="SAM" id="Coils"/>
    </source>
</evidence>
<evidence type="ECO:0000313" key="8">
    <source>
        <dbReference type="EMBL" id="OEY98148.1"/>
    </source>
</evidence>
<dbReference type="GO" id="GO:0055085">
    <property type="term" value="P:transmembrane transport"/>
    <property type="evidence" value="ECO:0007669"/>
    <property type="project" value="InterPro"/>
</dbReference>
<dbReference type="EMBL" id="MKKK01000001">
    <property type="protein sequence ID" value="OEY98148.1"/>
    <property type="molecule type" value="Genomic_DNA"/>
</dbReference>
<comment type="subcellular location">
    <subcellularLocation>
        <location evidence="1">Membrane</location>
        <topology evidence="1">Single-pass membrane protein</topology>
    </subcellularLocation>
</comment>
<dbReference type="RefSeq" id="WP_070068527.1">
    <property type="nucleotide sequence ID" value="NZ_MKKK01000001.1"/>
</dbReference>
<evidence type="ECO:0000259" key="6">
    <source>
        <dbReference type="Pfam" id="PF25917"/>
    </source>
</evidence>
<feature type="domain" description="p-hydroxybenzoic acid efflux pump subunit AaeA-like beta-barrel" evidence="7">
    <location>
        <begin position="238"/>
        <end position="334"/>
    </location>
</feature>
<feature type="domain" description="Multidrug resistance protein MdtA-like alpha-helical hairpin" evidence="5">
    <location>
        <begin position="114"/>
        <end position="193"/>
    </location>
</feature>
<dbReference type="Gene3D" id="1.10.287.470">
    <property type="entry name" value="Helix hairpin bin"/>
    <property type="match status" value="2"/>
</dbReference>
<dbReference type="STRING" id="1262585.BJI46_01110"/>
<dbReference type="Gene3D" id="2.40.50.100">
    <property type="match status" value="1"/>
</dbReference>
<comment type="caution">
    <text evidence="8">The sequence shown here is derived from an EMBL/GenBank/DDBJ whole genome shotgun (WGS) entry which is preliminary data.</text>
</comment>
<name>A0A1E7RFK9_9GAMM</name>
<dbReference type="InterPro" id="IPR050393">
    <property type="entry name" value="MFP_Efflux_Pump"/>
</dbReference>
<proteinExistence type="inferred from homology"/>
<keyword evidence="4" id="KW-0472">Membrane</keyword>
<feature type="transmembrane region" description="Helical" evidence="4">
    <location>
        <begin position="12"/>
        <end position="34"/>
    </location>
</feature>
<keyword evidence="9" id="KW-1185">Reference proteome</keyword>
<dbReference type="PANTHER" id="PTHR30367:SF12">
    <property type="entry name" value="P-HYDROXYBENZOIC ACID EFFLUX PUMP SUBUNIT AAEA"/>
    <property type="match status" value="1"/>
</dbReference>
<dbReference type="OrthoDB" id="9811754at2"/>
<dbReference type="Pfam" id="PF25917">
    <property type="entry name" value="BSH_RND"/>
    <property type="match status" value="1"/>
</dbReference>
<protein>
    <submittedName>
        <fullName evidence="8">Efflux transporter periplasmic adaptor subunit</fullName>
    </submittedName>
</protein>
<gene>
    <name evidence="8" type="ORF">BJI46_01110</name>
</gene>
<dbReference type="PANTHER" id="PTHR30367">
    <property type="entry name" value="P-HYDROXYBENZOIC ACID EFFLUX PUMP SUBUNIT AAEA-RELATED"/>
    <property type="match status" value="1"/>
</dbReference>
<dbReference type="InterPro" id="IPR058634">
    <property type="entry name" value="AaeA-lik-b-barrel"/>
</dbReference>
<evidence type="ECO:0000256" key="1">
    <source>
        <dbReference type="ARBA" id="ARBA00004167"/>
    </source>
</evidence>
<dbReference type="Gene3D" id="2.40.30.170">
    <property type="match status" value="1"/>
</dbReference>
<dbReference type="InterPro" id="IPR058624">
    <property type="entry name" value="MdtA-like_HH"/>
</dbReference>
<evidence type="ECO:0000256" key="2">
    <source>
        <dbReference type="ARBA" id="ARBA00009477"/>
    </source>
</evidence>
<keyword evidence="4" id="KW-0812">Transmembrane</keyword>
<keyword evidence="4" id="KW-1133">Transmembrane helix</keyword>
<reference evidence="8 9" key="1">
    <citation type="submission" date="2016-09" db="EMBL/GenBank/DDBJ databases">
        <authorList>
            <person name="Capua I."/>
            <person name="De Benedictis P."/>
            <person name="Joannis T."/>
            <person name="Lombin L.H."/>
            <person name="Cattoli G."/>
        </authorList>
    </citation>
    <scope>NUCLEOTIDE SEQUENCE [LARGE SCALE GENOMIC DNA]</scope>
    <source>
        <strain evidence="8 9">ANC 4671</strain>
    </source>
</reference>
<keyword evidence="3" id="KW-0175">Coiled coil</keyword>
<dbReference type="AlphaFoldDB" id="A0A1E7RFK9"/>
<feature type="domain" description="Multidrug resistance protein MdtA-like barrel-sandwich hybrid" evidence="6">
    <location>
        <begin position="52"/>
        <end position="233"/>
    </location>
</feature>
<dbReference type="Proteomes" id="UP000185895">
    <property type="component" value="Unassembled WGS sequence"/>
</dbReference>
<evidence type="ECO:0000313" key="9">
    <source>
        <dbReference type="Proteomes" id="UP000185895"/>
    </source>
</evidence>
<dbReference type="SUPFAM" id="SSF111369">
    <property type="entry name" value="HlyD-like secretion proteins"/>
    <property type="match status" value="2"/>
</dbReference>
<comment type="similarity">
    <text evidence="2">Belongs to the membrane fusion protein (MFP) (TC 8.A.1) family.</text>
</comment>
<organism evidence="8 9">
    <name type="scientific">Acinetobacter qingfengensis</name>
    <dbReference type="NCBI Taxonomy" id="1262585"/>
    <lineage>
        <taxon>Bacteria</taxon>
        <taxon>Pseudomonadati</taxon>
        <taxon>Pseudomonadota</taxon>
        <taxon>Gammaproteobacteria</taxon>
        <taxon>Moraxellales</taxon>
        <taxon>Moraxellaceae</taxon>
        <taxon>Acinetobacter</taxon>
    </lineage>
</organism>